<dbReference type="InterPro" id="IPR052924">
    <property type="entry name" value="OsmC/Ohr_hydroprdx_reductase"/>
</dbReference>
<dbReference type="PANTHER" id="PTHR35368:SF1">
    <property type="entry name" value="HYDROPEROXIDE REDUCTASE"/>
    <property type="match status" value="1"/>
</dbReference>
<proteinExistence type="predicted"/>
<dbReference type="InterPro" id="IPR003718">
    <property type="entry name" value="OsmC/Ohr_fam"/>
</dbReference>
<dbReference type="Pfam" id="PF02566">
    <property type="entry name" value="OsmC"/>
    <property type="match status" value="1"/>
</dbReference>
<dbReference type="Gene3D" id="3.30.300.20">
    <property type="match status" value="1"/>
</dbReference>
<organism evidence="1 2">
    <name type="scientific">Candidatus Kutchimonas denitrificans</name>
    <dbReference type="NCBI Taxonomy" id="3056748"/>
    <lineage>
        <taxon>Bacteria</taxon>
        <taxon>Pseudomonadati</taxon>
        <taxon>Gemmatimonadota</taxon>
        <taxon>Gemmatimonadia</taxon>
        <taxon>Candidatus Palauibacterales</taxon>
        <taxon>Candidatus Palauibacteraceae</taxon>
        <taxon>Candidatus Kutchimonas</taxon>
    </lineage>
</organism>
<name>A0AAE5CD40_9BACT</name>
<dbReference type="AlphaFoldDB" id="A0AAE5CD40"/>
<comment type="caution">
    <text evidence="1">The sequence shown here is derived from an EMBL/GenBank/DDBJ whole genome shotgun (WGS) entry which is preliminary data.</text>
</comment>
<protein>
    <submittedName>
        <fullName evidence="1">OsmC family protein</fullName>
    </submittedName>
</protein>
<evidence type="ECO:0000313" key="1">
    <source>
        <dbReference type="EMBL" id="NIR75059.1"/>
    </source>
</evidence>
<dbReference type="Proteomes" id="UP000702544">
    <property type="component" value="Unassembled WGS sequence"/>
</dbReference>
<evidence type="ECO:0000313" key="2">
    <source>
        <dbReference type="Proteomes" id="UP000702544"/>
    </source>
</evidence>
<reference evidence="1 2" key="1">
    <citation type="submission" date="2020-01" db="EMBL/GenBank/DDBJ databases">
        <title>Genomes assembled from Gulf of Kutch pelagic sediment metagenomes.</title>
        <authorList>
            <person name="Chandrashekar M."/>
            <person name="Mahajan M.S."/>
            <person name="Dave K.J."/>
            <person name="Vatsa P."/>
            <person name="Nathani N.M."/>
        </authorList>
    </citation>
    <scope>NUCLEOTIDE SEQUENCE [LARGE SCALE GENOMIC DNA]</scope>
    <source>
        <strain evidence="1">KS3-K002</strain>
    </source>
</reference>
<dbReference type="EMBL" id="JAACAK010000062">
    <property type="protein sequence ID" value="NIR75059.1"/>
    <property type="molecule type" value="Genomic_DNA"/>
</dbReference>
<dbReference type="SUPFAM" id="SSF82784">
    <property type="entry name" value="OsmC-like"/>
    <property type="match status" value="1"/>
</dbReference>
<gene>
    <name evidence="1" type="ORF">GWO12_08105</name>
</gene>
<dbReference type="PANTHER" id="PTHR35368">
    <property type="entry name" value="HYDROPEROXIDE REDUCTASE"/>
    <property type="match status" value="1"/>
</dbReference>
<sequence>MSGVRAERIKTKFERNVRALELRPGVGRGTAVTTVRLTGGLACEIEEGPWRLASDLSEKSGGDNSAPNPGIIGRAALGTCLATSYALWAAKMGVEFDLLEVEVQADYDTRGMYGVDDVPPGYIQIRYVVTVESEASESEIMRVLDQADACCDYLAVFRDPQDVRREVKILDRSAKAE</sequence>
<accession>A0AAE5CD40</accession>
<dbReference type="InterPro" id="IPR015946">
    <property type="entry name" value="KH_dom-like_a/b"/>
</dbReference>
<dbReference type="InterPro" id="IPR036102">
    <property type="entry name" value="OsmC/Ohrsf"/>
</dbReference>